<dbReference type="Proteomes" id="UP000030765">
    <property type="component" value="Unassembled WGS sequence"/>
</dbReference>
<evidence type="ECO:0000313" key="4">
    <source>
        <dbReference type="Proteomes" id="UP000030765"/>
    </source>
</evidence>
<dbReference type="STRING" id="74873.A0A084VHA6"/>
<feature type="compositionally biased region" description="Polar residues" evidence="1">
    <location>
        <begin position="179"/>
        <end position="190"/>
    </location>
</feature>
<dbReference type="VEuPathDB" id="VectorBase:ASIC004643"/>
<evidence type="ECO:0000313" key="3">
    <source>
        <dbReference type="EnsemblMetazoa" id="ASIC004643-PA"/>
    </source>
</evidence>
<sequence>MASNYDHEQEDDNKEHIETIPVLENSLEEDEDPLDEDNSANEEWTMEPSPEKLVPVVVARKRKNTIANIVEMQAKVKRTASPLSSIGKKPITIQMSDGTILRKARLVCAKIGQNQIQIPTGSVEEHNSSMILNLQSPIASVADNQSSVTMSSASRPAAQKSPATSSTKSIELKTDTHTELNSNDEPQPMKQEQISEFIFKGEEYVQMPKALYNKKLEVLKRKVTHYETIIQMMRDVMGQADDYNLFDS</sequence>
<gene>
    <name evidence="2" type="ORF">ZHAS_00004643</name>
</gene>
<name>A0A084VHA6_ANOSI</name>
<accession>A0A084VHA6</accession>
<dbReference type="EMBL" id="KE524842">
    <property type="protein sequence ID" value="KFB37350.1"/>
    <property type="molecule type" value="Genomic_DNA"/>
</dbReference>
<proteinExistence type="predicted"/>
<evidence type="ECO:0000313" key="2">
    <source>
        <dbReference type="EMBL" id="KFB37350.1"/>
    </source>
</evidence>
<dbReference type="OrthoDB" id="8948150at2759"/>
<dbReference type="EnsemblMetazoa" id="ASIC004643-RA">
    <property type="protein sequence ID" value="ASIC004643-PA"/>
    <property type="gene ID" value="ASIC004643"/>
</dbReference>
<keyword evidence="4" id="KW-1185">Reference proteome</keyword>
<reference evidence="3" key="2">
    <citation type="submission" date="2020-05" db="UniProtKB">
        <authorList>
            <consortium name="EnsemblMetazoa"/>
        </authorList>
    </citation>
    <scope>IDENTIFICATION</scope>
</reference>
<protein>
    <submittedName>
        <fullName evidence="2">AGAP001432-PA-like protein</fullName>
    </submittedName>
</protein>
<feature type="region of interest" description="Disordered" evidence="1">
    <location>
        <begin position="145"/>
        <end position="190"/>
    </location>
</feature>
<organism evidence="2">
    <name type="scientific">Anopheles sinensis</name>
    <name type="common">Mosquito</name>
    <dbReference type="NCBI Taxonomy" id="74873"/>
    <lineage>
        <taxon>Eukaryota</taxon>
        <taxon>Metazoa</taxon>
        <taxon>Ecdysozoa</taxon>
        <taxon>Arthropoda</taxon>
        <taxon>Hexapoda</taxon>
        <taxon>Insecta</taxon>
        <taxon>Pterygota</taxon>
        <taxon>Neoptera</taxon>
        <taxon>Endopterygota</taxon>
        <taxon>Diptera</taxon>
        <taxon>Nematocera</taxon>
        <taxon>Culicoidea</taxon>
        <taxon>Culicidae</taxon>
        <taxon>Anophelinae</taxon>
        <taxon>Anopheles</taxon>
    </lineage>
</organism>
<evidence type="ECO:0000256" key="1">
    <source>
        <dbReference type="SAM" id="MobiDB-lite"/>
    </source>
</evidence>
<dbReference type="AlphaFoldDB" id="A0A084VHA6"/>
<dbReference type="EMBL" id="ATLV01013150">
    <property type="status" value="NOT_ANNOTATED_CDS"/>
    <property type="molecule type" value="Genomic_DNA"/>
</dbReference>
<feature type="region of interest" description="Disordered" evidence="1">
    <location>
        <begin position="1"/>
        <end position="48"/>
    </location>
</feature>
<feature type="compositionally biased region" description="Polar residues" evidence="1">
    <location>
        <begin position="145"/>
        <end position="154"/>
    </location>
</feature>
<reference evidence="2 4" key="1">
    <citation type="journal article" date="2014" name="BMC Genomics">
        <title>Genome sequence of Anopheles sinensis provides insight into genetics basis of mosquito competence for malaria parasites.</title>
        <authorList>
            <person name="Zhou D."/>
            <person name="Zhang D."/>
            <person name="Ding G."/>
            <person name="Shi L."/>
            <person name="Hou Q."/>
            <person name="Ye Y."/>
            <person name="Xu Y."/>
            <person name="Zhou H."/>
            <person name="Xiong C."/>
            <person name="Li S."/>
            <person name="Yu J."/>
            <person name="Hong S."/>
            <person name="Yu X."/>
            <person name="Zou P."/>
            <person name="Chen C."/>
            <person name="Chang X."/>
            <person name="Wang W."/>
            <person name="Lv Y."/>
            <person name="Sun Y."/>
            <person name="Ma L."/>
            <person name="Shen B."/>
            <person name="Zhu C."/>
        </authorList>
    </citation>
    <scope>NUCLEOTIDE SEQUENCE [LARGE SCALE GENOMIC DNA]</scope>
</reference>
<feature type="compositionally biased region" description="Acidic residues" evidence="1">
    <location>
        <begin position="26"/>
        <end position="40"/>
    </location>
</feature>